<dbReference type="NCBIfam" id="TIGR00649">
    <property type="entry name" value="MG423"/>
    <property type="match status" value="1"/>
</dbReference>
<feature type="domain" description="Metallo-beta-lactamase" evidence="13">
    <location>
        <begin position="29"/>
        <end position="227"/>
    </location>
</feature>
<sequence>MPFRRYWTGCGRGKHVVKLIPLGGLGEIGLNMMVLECHETLFVIDVGLMFPEDYMLGVDYVIPDMSYLKQNVKKLAGIVLTHAHEDHIGALPYLLREVHAPVFGAPFTLGLVRHKLEEHDLMGHTALHTVLPGETLKIGPFALEFIRVNHSVVDGVGIAIGTPYGTIVHTGDFKFSHTCVDGMATDVSRFARCGEQGVLALLSDSTNVENAGHTVSDCEVAEVLAGICQRCTGRIIIALFASNVGRIQQIVEIAVATGRKVLFNGRSIEVSVQIAQSLGYLRIPEGMQIEVDQVRQFPEDEVIIITTGSQGEPMSALARMAAGTHRQIKIMPEDTVILSSKFIPGNERAITNIINDLYRCGATVVYEKIARIHVSGHAFQEELKMMIRLTRPRYFIPIHGEYRHLVQHARLAEQEGIAKENILLVQNGDMVTFGPCEAAAVTGSIMTGRLLIDGKGVGDVGRSVLKERRLLSEEGMVVINMAFDEETGVVIYGPDLVSKGFVFETETGHLLDDAQCVVLEIVEDVPPEVPNRLEIIRSRVQSALRQYFFFTIGRRPLIMPFIIEV</sequence>
<dbReference type="InterPro" id="IPR030854">
    <property type="entry name" value="RNase_J_bac"/>
</dbReference>
<accession>A0AA41R859</accession>
<evidence type="ECO:0000256" key="3">
    <source>
        <dbReference type="ARBA" id="ARBA00022723"/>
    </source>
</evidence>
<dbReference type="CDD" id="cd07714">
    <property type="entry name" value="RNaseJ_MBL-fold"/>
    <property type="match status" value="1"/>
</dbReference>
<keyword evidence="1 9" id="KW-0963">Cytoplasm</keyword>
<dbReference type="RefSeq" id="WP_246914075.1">
    <property type="nucleotide sequence ID" value="NZ_JALJRB010000033.1"/>
</dbReference>
<organism evidence="14 15">
    <name type="scientific">Desulfatitalea alkaliphila</name>
    <dbReference type="NCBI Taxonomy" id="2929485"/>
    <lineage>
        <taxon>Bacteria</taxon>
        <taxon>Pseudomonadati</taxon>
        <taxon>Thermodesulfobacteriota</taxon>
        <taxon>Desulfobacteria</taxon>
        <taxon>Desulfobacterales</taxon>
        <taxon>Desulfosarcinaceae</taxon>
        <taxon>Desulfatitalea</taxon>
    </lineage>
</organism>
<keyword evidence="12" id="KW-0106">Calcium</keyword>
<dbReference type="Gene3D" id="3.40.50.10710">
    <property type="entry name" value="Metallo-hydrolase/oxidoreductase"/>
    <property type="match status" value="1"/>
</dbReference>
<keyword evidence="15" id="KW-1185">Reference proteome</keyword>
<dbReference type="HAMAP" id="MF_01491">
    <property type="entry name" value="RNase_J_bact"/>
    <property type="match status" value="1"/>
</dbReference>
<comment type="cofactor">
    <cofactor evidence="12">
        <name>Ca(2+)</name>
        <dbReference type="ChEBI" id="CHEBI:29108"/>
    </cofactor>
    <text evidence="12">Binds 1 Ca(2+) cation per subunit. Seen in 1 crystal structure, it is not clear if it is physiologically important.</text>
</comment>
<dbReference type="GO" id="GO:0003723">
    <property type="term" value="F:RNA binding"/>
    <property type="evidence" value="ECO:0007669"/>
    <property type="project" value="UniProtKB-UniRule"/>
</dbReference>
<comment type="caution">
    <text evidence="14">The sequence shown here is derived from an EMBL/GenBank/DDBJ whole genome shotgun (WGS) entry which is preliminary data.</text>
</comment>
<dbReference type="InterPro" id="IPR041636">
    <property type="entry name" value="RNase_J_C"/>
</dbReference>
<feature type="active site" description="Proton donor" evidence="10">
    <location>
        <position position="204"/>
    </location>
</feature>
<feature type="binding site" evidence="12">
    <location>
        <position position="87"/>
    </location>
    <ligand>
        <name>Zn(2+)</name>
        <dbReference type="ChEBI" id="CHEBI:29105"/>
        <label>1</label>
        <note>catalytic</note>
    </ligand>
</feature>
<keyword evidence="6 12" id="KW-0862">Zinc</keyword>
<dbReference type="InterPro" id="IPR011108">
    <property type="entry name" value="RMMBL"/>
</dbReference>
<gene>
    <name evidence="9" type="primary">rnj</name>
    <name evidence="14" type="ORF">MRX98_19475</name>
</gene>
<dbReference type="Pfam" id="PF00753">
    <property type="entry name" value="Lactamase_B"/>
    <property type="match status" value="1"/>
</dbReference>
<comment type="function">
    <text evidence="9">An RNase that has 5'-3' exonuclease and possibly endonuclease activity. Involved in maturation of rRNA and in some organisms also mRNA maturation and/or decay.</text>
</comment>
<dbReference type="PIRSF" id="PIRSF004803">
    <property type="entry name" value="RnjA"/>
    <property type="match status" value="1"/>
</dbReference>
<evidence type="ECO:0000256" key="7">
    <source>
        <dbReference type="ARBA" id="ARBA00022839"/>
    </source>
</evidence>
<dbReference type="GO" id="GO:0004521">
    <property type="term" value="F:RNA endonuclease activity"/>
    <property type="evidence" value="ECO:0007669"/>
    <property type="project" value="UniProtKB-UniRule"/>
</dbReference>
<evidence type="ECO:0000256" key="5">
    <source>
        <dbReference type="ARBA" id="ARBA00022801"/>
    </source>
</evidence>
<dbReference type="EMBL" id="JALJRB010000033">
    <property type="protein sequence ID" value="MCJ8502766.1"/>
    <property type="molecule type" value="Genomic_DNA"/>
</dbReference>
<proteinExistence type="inferred from homology"/>
<keyword evidence="7 9" id="KW-0269">Exonuclease</keyword>
<dbReference type="InterPro" id="IPR036866">
    <property type="entry name" value="RibonucZ/Hydroxyglut_hydro"/>
</dbReference>
<feature type="binding site" evidence="12">
    <location>
        <position position="82"/>
    </location>
    <ligand>
        <name>Zn(2+)</name>
        <dbReference type="ChEBI" id="CHEBI:29105"/>
        <label>1</label>
        <note>catalytic</note>
    </ligand>
</feature>
<dbReference type="InterPro" id="IPR001279">
    <property type="entry name" value="Metallo-B-lactamas"/>
</dbReference>
<dbReference type="SMART" id="SM00849">
    <property type="entry name" value="Lactamase_B"/>
    <property type="match status" value="1"/>
</dbReference>
<feature type="binding site" evidence="12">
    <location>
        <position position="59"/>
    </location>
    <ligand>
        <name>Ca(2+)</name>
        <dbReference type="ChEBI" id="CHEBI:29108"/>
    </ligand>
</feature>
<dbReference type="GO" id="GO:0006364">
    <property type="term" value="P:rRNA processing"/>
    <property type="evidence" value="ECO:0007669"/>
    <property type="project" value="UniProtKB-UniRule"/>
</dbReference>
<dbReference type="PROSITE" id="PS01292">
    <property type="entry name" value="UPF0036"/>
    <property type="match status" value="1"/>
</dbReference>
<dbReference type="PANTHER" id="PTHR43694:SF1">
    <property type="entry name" value="RIBONUCLEASE J"/>
    <property type="match status" value="1"/>
</dbReference>
<evidence type="ECO:0000256" key="11">
    <source>
        <dbReference type="PIRSR" id="PIRSR004803-2"/>
    </source>
</evidence>
<dbReference type="Pfam" id="PF22505">
    <property type="entry name" value="RNase_J_b_CASP"/>
    <property type="match status" value="1"/>
</dbReference>
<name>A0AA41R859_9BACT</name>
<feature type="binding site" evidence="9 11">
    <location>
        <begin position="373"/>
        <end position="377"/>
    </location>
    <ligand>
        <name>substrate</name>
    </ligand>
</feature>
<feature type="binding site" evidence="12">
    <location>
        <position position="57"/>
    </location>
    <ligand>
        <name>Ca(2+)</name>
        <dbReference type="ChEBI" id="CHEBI:29108"/>
    </ligand>
</feature>
<evidence type="ECO:0000256" key="1">
    <source>
        <dbReference type="ARBA" id="ARBA00022490"/>
    </source>
</evidence>
<dbReference type="Gene3D" id="3.60.15.10">
    <property type="entry name" value="Ribonuclease Z/Hydroxyacylglutathione hydrolase-like"/>
    <property type="match status" value="1"/>
</dbReference>
<dbReference type="Proteomes" id="UP001165427">
    <property type="component" value="Unassembled WGS sequence"/>
</dbReference>
<comment type="similarity">
    <text evidence="9">Belongs to the metallo-beta-lactamase superfamily. RNA-metabolizing metallo-beta-lactamase-like family. Bacterial RNase J subfamily.</text>
</comment>
<dbReference type="InterPro" id="IPR004613">
    <property type="entry name" value="RNase_J"/>
</dbReference>
<evidence type="ECO:0000256" key="2">
    <source>
        <dbReference type="ARBA" id="ARBA00022722"/>
    </source>
</evidence>
<feature type="binding site" evidence="12">
    <location>
        <position position="399"/>
    </location>
    <ligand>
        <name>Zn(2+)</name>
        <dbReference type="ChEBI" id="CHEBI:29105"/>
        <label>1</label>
        <note>catalytic</note>
    </ligand>
</feature>
<evidence type="ECO:0000256" key="6">
    <source>
        <dbReference type="ARBA" id="ARBA00022833"/>
    </source>
</evidence>
<dbReference type="SUPFAM" id="SSF56281">
    <property type="entry name" value="Metallo-hydrolase/oxidoreductase"/>
    <property type="match status" value="1"/>
</dbReference>
<reference evidence="14" key="1">
    <citation type="submission" date="2022-04" db="EMBL/GenBank/DDBJ databases">
        <title>Desulfatitalea alkaliphila sp. nov., a novel anaerobic sulfate-reducing bacterium isolated from terrestrial mud volcano, Taman Peninsula, Russia.</title>
        <authorList>
            <person name="Khomyakova M.A."/>
            <person name="Merkel A.Y."/>
            <person name="Slobodkin A.I."/>
        </authorList>
    </citation>
    <scope>NUCLEOTIDE SEQUENCE</scope>
    <source>
        <strain evidence="14">M08but</strain>
    </source>
</reference>
<dbReference type="AlphaFoldDB" id="A0AA41R859"/>
<comment type="subcellular location">
    <subcellularLocation>
        <location evidence="9">Cytoplasm</location>
    </subcellularLocation>
</comment>
<feature type="binding site" evidence="12">
    <location>
        <position position="86"/>
    </location>
    <ligand>
        <name>Zn(2+)</name>
        <dbReference type="ChEBI" id="CHEBI:29105"/>
        <label>1</label>
        <note>catalytic</note>
    </ligand>
</feature>
<dbReference type="PANTHER" id="PTHR43694">
    <property type="entry name" value="RIBONUCLEASE J"/>
    <property type="match status" value="1"/>
</dbReference>
<dbReference type="GO" id="GO:0004534">
    <property type="term" value="F:5'-3' RNA exonuclease activity"/>
    <property type="evidence" value="ECO:0007669"/>
    <property type="project" value="UniProtKB-UniRule"/>
</dbReference>
<feature type="binding site" evidence="11">
    <location>
        <begin position="241"/>
        <end position="243"/>
    </location>
    <ligand>
        <name>substrate</name>
    </ligand>
</feature>
<feature type="binding site" evidence="12">
    <location>
        <position position="172"/>
    </location>
    <ligand>
        <name>Zn(2+)</name>
        <dbReference type="ChEBI" id="CHEBI:29105"/>
        <label>1</label>
        <note>catalytic</note>
    </ligand>
</feature>
<comment type="cofactor">
    <cofactor evidence="12">
        <name>Zn(2+)</name>
        <dbReference type="ChEBI" id="CHEBI:29105"/>
    </cofactor>
    <text evidence="12">Binds 2 Zn(2+) ions per subunit. It is not clear if Zn(2+) or Mg(2+) is physiologically important.</text>
</comment>
<dbReference type="GO" id="GO:0005737">
    <property type="term" value="C:cytoplasm"/>
    <property type="evidence" value="ECO:0007669"/>
    <property type="project" value="UniProtKB-SubCell"/>
</dbReference>
<dbReference type="GO" id="GO:0008270">
    <property type="term" value="F:zinc ion binding"/>
    <property type="evidence" value="ECO:0007669"/>
    <property type="project" value="InterPro"/>
</dbReference>
<keyword evidence="3 12" id="KW-0479">Metal-binding</keyword>
<evidence type="ECO:0000259" key="13">
    <source>
        <dbReference type="SMART" id="SM00849"/>
    </source>
</evidence>
<dbReference type="Gene3D" id="3.10.20.580">
    <property type="match status" value="1"/>
</dbReference>
<keyword evidence="5 9" id="KW-0378">Hydrolase</keyword>
<dbReference type="Pfam" id="PF07521">
    <property type="entry name" value="RMMBL"/>
    <property type="match status" value="1"/>
</dbReference>
<keyword evidence="4 9" id="KW-0255">Endonuclease</keyword>
<dbReference type="InterPro" id="IPR001587">
    <property type="entry name" value="RNase_J_CS"/>
</dbReference>
<keyword evidence="9" id="KW-0698">rRNA processing</keyword>
<feature type="binding site" evidence="12">
    <location>
        <position position="84"/>
    </location>
    <ligand>
        <name>Zn(2+)</name>
        <dbReference type="ChEBI" id="CHEBI:29105"/>
        <label>1</label>
        <note>catalytic</note>
    </ligand>
</feature>
<evidence type="ECO:0000313" key="14">
    <source>
        <dbReference type="EMBL" id="MCJ8502766.1"/>
    </source>
</evidence>
<dbReference type="InterPro" id="IPR042173">
    <property type="entry name" value="RNase_J_2"/>
</dbReference>
<keyword evidence="2 9" id="KW-0540">Nuclease</keyword>
<dbReference type="EC" id="3.1.-.-" evidence="9"/>
<keyword evidence="8 9" id="KW-0694">RNA-binding</keyword>
<dbReference type="Pfam" id="PF17770">
    <property type="entry name" value="RNase_J_C"/>
    <property type="match status" value="1"/>
</dbReference>
<protein>
    <recommendedName>
        <fullName evidence="9">Ribonuclease J</fullName>
        <shortName evidence="9">RNase J</shortName>
        <ecNumber evidence="9">3.1.-.-</ecNumber>
    </recommendedName>
</protein>
<dbReference type="InterPro" id="IPR055132">
    <property type="entry name" value="RNase_J_b_CASP"/>
</dbReference>
<evidence type="ECO:0000256" key="8">
    <source>
        <dbReference type="ARBA" id="ARBA00022884"/>
    </source>
</evidence>
<evidence type="ECO:0000256" key="4">
    <source>
        <dbReference type="ARBA" id="ARBA00022759"/>
    </source>
</evidence>
<feature type="binding site" evidence="12">
    <location>
        <position position="150"/>
    </location>
    <ligand>
        <name>Zn(2+)</name>
        <dbReference type="ChEBI" id="CHEBI:29105"/>
        <label>1</label>
        <note>catalytic</note>
    </ligand>
</feature>
<evidence type="ECO:0000256" key="10">
    <source>
        <dbReference type="PIRSR" id="PIRSR004803-1"/>
    </source>
</evidence>
<evidence type="ECO:0000256" key="9">
    <source>
        <dbReference type="HAMAP-Rule" id="MF_01491"/>
    </source>
</evidence>
<evidence type="ECO:0000313" key="15">
    <source>
        <dbReference type="Proteomes" id="UP001165427"/>
    </source>
</evidence>
<evidence type="ECO:0000256" key="12">
    <source>
        <dbReference type="PIRSR" id="PIRSR004803-3"/>
    </source>
</evidence>
<comment type="subunit">
    <text evidence="9">Homodimer, may be a subunit of the RNA degradosome.</text>
</comment>
<feature type="active site" description="Proton acceptor" evidence="10">
    <location>
        <position position="377"/>
    </location>
</feature>
<feature type="binding site" evidence="12">
    <location>
        <position position="453"/>
    </location>
    <ligand>
        <name>Ca(2+)</name>
        <dbReference type="ChEBI" id="CHEBI:29108"/>
    </ligand>
</feature>